<dbReference type="Pfam" id="PF03050">
    <property type="entry name" value="DDE_Tnp_IS66"/>
    <property type="match status" value="1"/>
</dbReference>
<gene>
    <name evidence="6" type="ORF">D3874_05020</name>
</gene>
<feature type="domain" description="Transposase IS66 zinc-finger binding" evidence="3">
    <location>
        <begin position="128"/>
        <end position="172"/>
    </location>
</feature>
<evidence type="ECO:0000313" key="6">
    <source>
        <dbReference type="EMBL" id="RJF86467.1"/>
    </source>
</evidence>
<evidence type="ECO:0000256" key="1">
    <source>
        <dbReference type="SAM" id="Coils"/>
    </source>
</evidence>
<evidence type="ECO:0000259" key="3">
    <source>
        <dbReference type="Pfam" id="PF13005"/>
    </source>
</evidence>
<dbReference type="OrthoDB" id="9800877at2"/>
<dbReference type="EMBL" id="QYUK01000011">
    <property type="protein sequence ID" value="RJF86467.1"/>
    <property type="molecule type" value="Genomic_DNA"/>
</dbReference>
<dbReference type="InterPro" id="IPR039552">
    <property type="entry name" value="IS66_C"/>
</dbReference>
<dbReference type="NCBIfam" id="NF033517">
    <property type="entry name" value="transpos_IS66"/>
    <property type="match status" value="1"/>
</dbReference>
<dbReference type="PANTHER" id="PTHR33678:SF1">
    <property type="entry name" value="BLL1576 PROTEIN"/>
    <property type="match status" value="1"/>
</dbReference>
<feature type="domain" description="Transposase IS66 central" evidence="2">
    <location>
        <begin position="210"/>
        <end position="499"/>
    </location>
</feature>
<dbReference type="Pfam" id="PF13005">
    <property type="entry name" value="zf-IS66"/>
    <property type="match status" value="1"/>
</dbReference>
<dbReference type="Proteomes" id="UP000284605">
    <property type="component" value="Unassembled WGS sequence"/>
</dbReference>
<keyword evidence="7" id="KW-1185">Reference proteome</keyword>
<evidence type="ECO:0000259" key="4">
    <source>
        <dbReference type="Pfam" id="PF13007"/>
    </source>
</evidence>
<dbReference type="InterPro" id="IPR052344">
    <property type="entry name" value="Transposase-related"/>
</dbReference>
<dbReference type="AlphaFoldDB" id="A0A418W8Y4"/>
<dbReference type="InterPro" id="IPR004291">
    <property type="entry name" value="Transposase_IS66_central"/>
</dbReference>
<evidence type="ECO:0000313" key="7">
    <source>
        <dbReference type="Proteomes" id="UP000284605"/>
    </source>
</evidence>
<dbReference type="InterPro" id="IPR024463">
    <property type="entry name" value="Transposase_TnpC_homeodom"/>
</dbReference>
<feature type="coiled-coil region" evidence="1">
    <location>
        <begin position="1"/>
        <end position="28"/>
    </location>
</feature>
<keyword evidence="1" id="KW-0175">Coiled coil</keyword>
<protein>
    <submittedName>
        <fullName evidence="6">IS66 family transposase</fullName>
    </submittedName>
</protein>
<comment type="caution">
    <text evidence="6">The sequence shown here is derived from an EMBL/GenBank/DDBJ whole genome shotgun (WGS) entry which is preliminary data.</text>
</comment>
<evidence type="ECO:0000259" key="5">
    <source>
        <dbReference type="Pfam" id="PF13817"/>
    </source>
</evidence>
<organism evidence="6 7">
    <name type="scientific">Oleomonas cavernae</name>
    <dbReference type="NCBI Taxonomy" id="2320859"/>
    <lineage>
        <taxon>Bacteria</taxon>
        <taxon>Pseudomonadati</taxon>
        <taxon>Pseudomonadota</taxon>
        <taxon>Alphaproteobacteria</taxon>
        <taxon>Acetobacterales</taxon>
        <taxon>Acetobacteraceae</taxon>
        <taxon>Oleomonas</taxon>
    </lineage>
</organism>
<sequence length="558" mass="61325">MDATQNEIKALRIALAAAEARALAAEAVAAATQAKVSGDQALITHLKLEIEKLRRQIYGQRSERSARLLDQMELVLEELEASASEDDLAAEMAAAKASVVAGHVRQRPSRQPFPEHLPRERVVLPAPASCPCCGGTKLSKLGEDITETLEVIPRQWKVIQTVREKVSCRDCEAIAQAPAPFHPTPRGWAGPNLLAVRHGPRTDGGSWLTLFEKFGQHQPLNRQAERYAREGVPLSLSTLADQVGACAIALAPLFARIEAHTLAADRLHGDDTTVPVLARGKTGIGRLWTYVRDDRPFGGPAPPAAVFYYSRDRTGKHPQRHLSTYAGILQADAYDGYNKLYEADRQPGAVTEAACWAHSRRKFFVLADIANSARKRAQGKTAVISPLALEAIRRMDAVFAIEREINGRTADERKVARQDLSVSLLADLEAWMREERARLSGSNDVAKAMDYMLKRWASFTRFLDDGRVCLTNNAAERALRGIALGRRSWLFAGSDRGGERAAVMYSLIVTAKMNDIDPQAWLADVLARIAGHLAHRLDDLLPWNWCGPAAPARHSFAA</sequence>
<proteinExistence type="predicted"/>
<dbReference type="RefSeq" id="WP_119777104.1">
    <property type="nucleotide sequence ID" value="NZ_QYUK01000011.1"/>
</dbReference>
<name>A0A418W8Y4_9PROT</name>
<evidence type="ECO:0000259" key="2">
    <source>
        <dbReference type="Pfam" id="PF03050"/>
    </source>
</evidence>
<dbReference type="Pfam" id="PF13007">
    <property type="entry name" value="LZ_Tnp_IS66"/>
    <property type="match status" value="1"/>
</dbReference>
<reference evidence="6 7" key="1">
    <citation type="submission" date="2018-09" db="EMBL/GenBank/DDBJ databases">
        <authorList>
            <person name="Zhu H."/>
        </authorList>
    </citation>
    <scope>NUCLEOTIDE SEQUENCE [LARGE SCALE GENOMIC DNA]</scope>
    <source>
        <strain evidence="6 7">K1W22B-8</strain>
    </source>
</reference>
<dbReference type="PANTHER" id="PTHR33678">
    <property type="entry name" value="BLL1576 PROTEIN"/>
    <property type="match status" value="1"/>
</dbReference>
<dbReference type="Pfam" id="PF13817">
    <property type="entry name" value="DDE_Tnp_IS66_C"/>
    <property type="match status" value="1"/>
</dbReference>
<feature type="domain" description="Transposase IS66 C-terminal" evidence="5">
    <location>
        <begin position="506"/>
        <end position="543"/>
    </location>
</feature>
<accession>A0A418W8Y4</accession>
<dbReference type="InterPro" id="IPR024474">
    <property type="entry name" value="Znf_dom_IS66"/>
</dbReference>
<feature type="domain" description="Transposase TnpC homeodomain" evidence="4">
    <location>
        <begin position="45"/>
        <end position="122"/>
    </location>
</feature>